<evidence type="ECO:0008006" key="3">
    <source>
        <dbReference type="Google" id="ProtNLM"/>
    </source>
</evidence>
<dbReference type="AlphaFoldDB" id="A0ABD2QEU7"/>
<evidence type="ECO:0000313" key="1">
    <source>
        <dbReference type="EMBL" id="KAL3318068.1"/>
    </source>
</evidence>
<dbReference type="Proteomes" id="UP001626550">
    <property type="component" value="Unassembled WGS sequence"/>
</dbReference>
<reference evidence="1 2" key="1">
    <citation type="submission" date="2024-11" db="EMBL/GenBank/DDBJ databases">
        <title>Adaptive evolution of stress response genes in parasites aligns with host niche diversity.</title>
        <authorList>
            <person name="Hahn C."/>
            <person name="Resl P."/>
        </authorList>
    </citation>
    <scope>NUCLEOTIDE SEQUENCE [LARGE SCALE GENOMIC DNA]</scope>
    <source>
        <strain evidence="1">EGGRZ-B1_66</strain>
        <tissue evidence="1">Body</tissue>
    </source>
</reference>
<comment type="caution">
    <text evidence="1">The sequence shown here is derived from an EMBL/GenBank/DDBJ whole genome shotgun (WGS) entry which is preliminary data.</text>
</comment>
<organism evidence="1 2">
    <name type="scientific">Cichlidogyrus casuarinus</name>
    <dbReference type="NCBI Taxonomy" id="1844966"/>
    <lineage>
        <taxon>Eukaryota</taxon>
        <taxon>Metazoa</taxon>
        <taxon>Spiralia</taxon>
        <taxon>Lophotrochozoa</taxon>
        <taxon>Platyhelminthes</taxon>
        <taxon>Monogenea</taxon>
        <taxon>Monopisthocotylea</taxon>
        <taxon>Dactylogyridea</taxon>
        <taxon>Ancyrocephalidae</taxon>
        <taxon>Cichlidogyrus</taxon>
    </lineage>
</organism>
<proteinExistence type="predicted"/>
<gene>
    <name evidence="1" type="ORF">Ciccas_003266</name>
</gene>
<dbReference type="EMBL" id="JBJKFK010000291">
    <property type="protein sequence ID" value="KAL3318068.1"/>
    <property type="molecule type" value="Genomic_DNA"/>
</dbReference>
<keyword evidence="2" id="KW-1185">Reference proteome</keyword>
<sequence length="239" mass="27251">MLAHAETRSLQCPLPASWSDPSSHCRNRCSKDIQCPLGFRCCFNNAVCSSKFNNSNSTSGFCLPGIVTIGSRPNLPTIPEKPRWAVRYPNQTHTFPMHDEDSLFEADPVIDLNWLEKPNQEEPVVYLLQIRQYEDKDGSLITLTHQPTRAFSTFDVLGDSTTEDMQFNESKFSPWMNLRWVTVTATEMESLGRGFWSQFRVQAFNRFGSAGFSQPTEPIRPKPLFRVVPMPTNIRLKSL</sequence>
<evidence type="ECO:0000313" key="2">
    <source>
        <dbReference type="Proteomes" id="UP001626550"/>
    </source>
</evidence>
<name>A0ABD2QEU7_9PLAT</name>
<dbReference type="SUPFAM" id="SSF57256">
    <property type="entry name" value="Elafin-like"/>
    <property type="match status" value="1"/>
</dbReference>
<accession>A0ABD2QEU7</accession>
<dbReference type="InterPro" id="IPR036645">
    <property type="entry name" value="Elafin-like_sf"/>
</dbReference>
<protein>
    <recommendedName>
        <fullName evidence="3">WAP domain-containing protein</fullName>
    </recommendedName>
</protein>